<dbReference type="NCBIfam" id="TIGR00977">
    <property type="entry name" value="citramal_synth"/>
    <property type="match status" value="1"/>
</dbReference>
<dbReference type="PROSITE" id="PS50991">
    <property type="entry name" value="PYR_CT"/>
    <property type="match status" value="1"/>
</dbReference>
<keyword evidence="6" id="KW-0100">Branched-chain amino acid biosynthesis</keyword>
<dbReference type="PANTHER" id="PTHR43538:SF1">
    <property type="entry name" value="(R)-CITRAMALATE SYNTHASE"/>
    <property type="match status" value="1"/>
</dbReference>
<keyword evidence="5 9" id="KW-0808">Transferase</keyword>
<dbReference type="PROSITE" id="PS00815">
    <property type="entry name" value="AIPM_HOMOCIT_SYNTH_1"/>
    <property type="match status" value="1"/>
</dbReference>
<feature type="domain" description="Pyruvate carboxyltransferase" evidence="10">
    <location>
        <begin position="4"/>
        <end position="269"/>
    </location>
</feature>
<sequence length="522" mass="57239">MQHITIYDTTLRDGTQAEDISLSVHDKLRIAKQLDLFGVHYIEGGWPGSNVKDRKFFNEARKLKLTNAKIAAFGSTRRAGITPGKDWNLREIAKSGASVATIFGKSWDFHVVHVLNVPLAENLSMIAESIAYLKKRMPEVIYDAEHFFDGFKANPVYALSTLLAAANAGADVIVLCDTNGGTMSFEIAEIIEQIKLRISTPLGIHTHNDSEMAVANAIMAVKHGAVQVQGTINGYGERCGNANLCSIIPNLVLKLKMLCVPEENLNKLKDLSGFVSEIANLPHSKRSAYVGDSAFAHKGGIHVDAVRKLAETYEHVRPESVGNLQRILVSDLSGKGSILLKAKEYGLDINGKTKQVKSVVNYLKQLEHDGFQFEGAEASFMILMDDKLNGGSKKFFELIGFRVINSKNDSGETTCEATIMLKGPDGSISHKAAAGNGPVNALDNALRKALYVFYPELRNVILTDYKVRVLNNRKGTESNVRVLVESSDGHDHWGTVGVSKNVIEASWQALVDSLIYKLMKNK</sequence>
<dbReference type="AlphaFoldDB" id="A0A2M7DL97"/>
<dbReference type="Pfam" id="PF22617">
    <property type="entry name" value="HCS_D2"/>
    <property type="match status" value="1"/>
</dbReference>
<dbReference type="InterPro" id="IPR013709">
    <property type="entry name" value="2-isopropylmalate_synth_dimer"/>
</dbReference>
<dbReference type="InterPro" id="IPR005675">
    <property type="entry name" value="Citramal_synthase"/>
</dbReference>
<evidence type="ECO:0000256" key="3">
    <source>
        <dbReference type="ARBA" id="ARBA00022605"/>
    </source>
</evidence>
<gene>
    <name evidence="11" type="ORF">COS18_04715</name>
</gene>
<evidence type="ECO:0000256" key="6">
    <source>
        <dbReference type="ARBA" id="ARBA00023304"/>
    </source>
</evidence>
<dbReference type="InterPro" id="IPR000891">
    <property type="entry name" value="PYR_CT"/>
</dbReference>
<evidence type="ECO:0000313" key="12">
    <source>
        <dbReference type="Proteomes" id="UP000228896"/>
    </source>
</evidence>
<evidence type="ECO:0000259" key="10">
    <source>
        <dbReference type="PROSITE" id="PS50991"/>
    </source>
</evidence>
<dbReference type="InterPro" id="IPR054691">
    <property type="entry name" value="LeuA/HCS_post-cat"/>
</dbReference>
<dbReference type="Proteomes" id="UP000228896">
    <property type="component" value="Unassembled WGS sequence"/>
</dbReference>
<accession>A0A2M7DL97</accession>
<evidence type="ECO:0000256" key="7">
    <source>
        <dbReference type="ARBA" id="ARBA00048263"/>
    </source>
</evidence>
<evidence type="ECO:0000256" key="4">
    <source>
        <dbReference type="ARBA" id="ARBA00022624"/>
    </source>
</evidence>
<dbReference type="InterPro" id="IPR002034">
    <property type="entry name" value="AIPM/Hcit_synth_CS"/>
</dbReference>
<comment type="similarity">
    <text evidence="2 9">Belongs to the alpha-IPM synthase/homocitrate synthase family.</text>
</comment>
<keyword evidence="4" id="KW-0412">Isoleucine biosynthesis</keyword>
<comment type="caution">
    <text evidence="11">The sequence shown here is derived from an EMBL/GenBank/DDBJ whole genome shotgun (WGS) entry which is preliminary data.</text>
</comment>
<dbReference type="InterPro" id="IPR036230">
    <property type="entry name" value="LeuA_allosteric_dom_sf"/>
</dbReference>
<comment type="pathway">
    <text evidence="1">Amino-acid biosynthesis; L-isoleucine biosynthesis; 2-oxobutanoate from pyruvate: step 1/3.</text>
</comment>
<dbReference type="GO" id="GO:0043714">
    <property type="term" value="F:(R)-citramalate synthase activity"/>
    <property type="evidence" value="ECO:0007669"/>
    <property type="project" value="UniProtKB-UniRule"/>
</dbReference>
<dbReference type="SUPFAM" id="SSF110921">
    <property type="entry name" value="2-isopropylmalate synthase LeuA, allosteric (dimerisation) domain"/>
    <property type="match status" value="1"/>
</dbReference>
<dbReference type="Gene3D" id="3.20.20.70">
    <property type="entry name" value="Aldolase class I"/>
    <property type="match status" value="1"/>
</dbReference>
<dbReference type="Gene3D" id="3.30.160.270">
    <property type="match status" value="1"/>
</dbReference>
<dbReference type="GO" id="GO:0003852">
    <property type="term" value="F:2-isopropylmalate synthase activity"/>
    <property type="evidence" value="ECO:0007669"/>
    <property type="project" value="InterPro"/>
</dbReference>
<dbReference type="UniPathway" id="UPA00047">
    <property type="reaction ID" value="UER00066"/>
</dbReference>
<organism evidence="11 12">
    <name type="scientific">Candidatus Falkowbacteria bacterium CG02_land_8_20_14_3_00_36_14</name>
    <dbReference type="NCBI Taxonomy" id="1974560"/>
    <lineage>
        <taxon>Bacteria</taxon>
        <taxon>Candidatus Falkowiibacteriota</taxon>
    </lineage>
</organism>
<dbReference type="SMART" id="SM00917">
    <property type="entry name" value="LeuA_dimer"/>
    <property type="match status" value="1"/>
</dbReference>
<evidence type="ECO:0000256" key="5">
    <source>
        <dbReference type="ARBA" id="ARBA00022679"/>
    </source>
</evidence>
<dbReference type="GO" id="GO:0009097">
    <property type="term" value="P:isoleucine biosynthetic process"/>
    <property type="evidence" value="ECO:0007669"/>
    <property type="project" value="UniProtKB-UniRule"/>
</dbReference>
<keyword evidence="3" id="KW-0028">Amino-acid biosynthesis</keyword>
<dbReference type="SUPFAM" id="SSF51569">
    <property type="entry name" value="Aldolase"/>
    <property type="match status" value="1"/>
</dbReference>
<protein>
    <recommendedName>
        <fullName evidence="8">Citramalate synthase</fullName>
        <ecNumber evidence="8">2.3.3.21</ecNumber>
    </recommendedName>
</protein>
<dbReference type="PANTHER" id="PTHR43538">
    <property type="entry name" value="ALPHA-IPM SYNTHASE/HOMOCITRATE SYNTHASE"/>
    <property type="match status" value="1"/>
</dbReference>
<evidence type="ECO:0000256" key="2">
    <source>
        <dbReference type="ARBA" id="ARBA00006154"/>
    </source>
</evidence>
<evidence type="ECO:0000256" key="1">
    <source>
        <dbReference type="ARBA" id="ARBA00004743"/>
    </source>
</evidence>
<dbReference type="Pfam" id="PF08502">
    <property type="entry name" value="LeuA_dimer"/>
    <property type="match status" value="1"/>
</dbReference>
<dbReference type="Gene3D" id="1.10.238.260">
    <property type="match status" value="1"/>
</dbReference>
<dbReference type="EMBL" id="PETS01000121">
    <property type="protein sequence ID" value="PIV50560.1"/>
    <property type="molecule type" value="Genomic_DNA"/>
</dbReference>
<evidence type="ECO:0000256" key="9">
    <source>
        <dbReference type="RuleBase" id="RU003523"/>
    </source>
</evidence>
<name>A0A2M7DL97_9BACT</name>
<dbReference type="CDD" id="cd07941">
    <property type="entry name" value="DRE_TIM_LeuA3"/>
    <property type="match status" value="1"/>
</dbReference>
<dbReference type="InterPro" id="IPR013785">
    <property type="entry name" value="Aldolase_TIM"/>
</dbReference>
<evidence type="ECO:0000313" key="11">
    <source>
        <dbReference type="EMBL" id="PIV50560.1"/>
    </source>
</evidence>
<reference evidence="12" key="1">
    <citation type="submission" date="2017-09" db="EMBL/GenBank/DDBJ databases">
        <title>Depth-based differentiation of microbial function through sediment-hosted aquifers and enrichment of novel symbionts in the deep terrestrial subsurface.</title>
        <authorList>
            <person name="Probst A.J."/>
            <person name="Ladd B."/>
            <person name="Jarett J.K."/>
            <person name="Geller-Mcgrath D.E."/>
            <person name="Sieber C.M.K."/>
            <person name="Emerson J.B."/>
            <person name="Anantharaman K."/>
            <person name="Thomas B.C."/>
            <person name="Malmstrom R."/>
            <person name="Stieglmeier M."/>
            <person name="Klingl A."/>
            <person name="Woyke T."/>
            <person name="Ryan C.M."/>
            <person name="Banfield J.F."/>
        </authorList>
    </citation>
    <scope>NUCLEOTIDE SEQUENCE [LARGE SCALE GENOMIC DNA]</scope>
</reference>
<dbReference type="GO" id="GO:0009098">
    <property type="term" value="P:L-leucine biosynthetic process"/>
    <property type="evidence" value="ECO:0007669"/>
    <property type="project" value="InterPro"/>
</dbReference>
<evidence type="ECO:0000256" key="8">
    <source>
        <dbReference type="NCBIfam" id="TIGR00977"/>
    </source>
</evidence>
<proteinExistence type="inferred from homology"/>
<comment type="catalytic activity">
    <reaction evidence="7">
        <text>pyruvate + acetyl-CoA + H2O = (3R)-citramalate + CoA + H(+)</text>
        <dbReference type="Rhea" id="RHEA:19045"/>
        <dbReference type="ChEBI" id="CHEBI:15361"/>
        <dbReference type="ChEBI" id="CHEBI:15377"/>
        <dbReference type="ChEBI" id="CHEBI:15378"/>
        <dbReference type="ChEBI" id="CHEBI:30934"/>
        <dbReference type="ChEBI" id="CHEBI:57287"/>
        <dbReference type="ChEBI" id="CHEBI:57288"/>
        <dbReference type="EC" id="2.3.3.21"/>
    </reaction>
</comment>
<dbReference type="EC" id="2.3.3.21" evidence="8"/>
<dbReference type="Pfam" id="PF00682">
    <property type="entry name" value="HMGL-like"/>
    <property type="match status" value="1"/>
</dbReference>